<proteinExistence type="predicted"/>
<dbReference type="InterPro" id="IPR001611">
    <property type="entry name" value="Leu-rich_rpt"/>
</dbReference>
<accession>A0A9N9JU75</accession>
<dbReference type="InterPro" id="IPR006553">
    <property type="entry name" value="Leu-rich_rpt_Cys-con_subtyp"/>
</dbReference>
<dbReference type="GO" id="GO:0031146">
    <property type="term" value="P:SCF-dependent proteasomal ubiquitin-dependent protein catabolic process"/>
    <property type="evidence" value="ECO:0007669"/>
    <property type="project" value="TreeGrafter"/>
</dbReference>
<dbReference type="AlphaFoldDB" id="A0A9N9JU75"/>
<dbReference type="OrthoDB" id="550575at2759"/>
<feature type="non-terminal residue" evidence="1">
    <location>
        <position position="351"/>
    </location>
</feature>
<comment type="caution">
    <text evidence="1">The sequence shown here is derived from an EMBL/GenBank/DDBJ whole genome shotgun (WGS) entry which is preliminary data.</text>
</comment>
<dbReference type="SMART" id="SM00367">
    <property type="entry name" value="LRR_CC"/>
    <property type="match status" value="5"/>
</dbReference>
<evidence type="ECO:0000313" key="1">
    <source>
        <dbReference type="EMBL" id="CAG8797533.1"/>
    </source>
</evidence>
<dbReference type="PANTHER" id="PTHR13318">
    <property type="entry name" value="PARTNER OF PAIRED, ISOFORM B-RELATED"/>
    <property type="match status" value="1"/>
</dbReference>
<organism evidence="1 2">
    <name type="scientific">Dentiscutata erythropus</name>
    <dbReference type="NCBI Taxonomy" id="1348616"/>
    <lineage>
        <taxon>Eukaryota</taxon>
        <taxon>Fungi</taxon>
        <taxon>Fungi incertae sedis</taxon>
        <taxon>Mucoromycota</taxon>
        <taxon>Glomeromycotina</taxon>
        <taxon>Glomeromycetes</taxon>
        <taxon>Diversisporales</taxon>
        <taxon>Gigasporaceae</taxon>
        <taxon>Dentiscutata</taxon>
    </lineage>
</organism>
<keyword evidence="2" id="KW-1185">Reference proteome</keyword>
<dbReference type="Gene3D" id="3.80.10.10">
    <property type="entry name" value="Ribonuclease Inhibitor"/>
    <property type="match status" value="1"/>
</dbReference>
<dbReference type="GO" id="GO:0019005">
    <property type="term" value="C:SCF ubiquitin ligase complex"/>
    <property type="evidence" value="ECO:0007669"/>
    <property type="project" value="TreeGrafter"/>
</dbReference>
<dbReference type="EMBL" id="CAJVPY010032227">
    <property type="protein sequence ID" value="CAG8797533.1"/>
    <property type="molecule type" value="Genomic_DNA"/>
</dbReference>
<dbReference type="Pfam" id="PF13516">
    <property type="entry name" value="LRR_6"/>
    <property type="match status" value="2"/>
</dbReference>
<reference evidence="1" key="1">
    <citation type="submission" date="2021-06" db="EMBL/GenBank/DDBJ databases">
        <authorList>
            <person name="Kallberg Y."/>
            <person name="Tangrot J."/>
            <person name="Rosling A."/>
        </authorList>
    </citation>
    <scope>NUCLEOTIDE SEQUENCE</scope>
    <source>
        <strain evidence="1">MA453B</strain>
    </source>
</reference>
<protein>
    <submittedName>
        <fullName evidence="1">10170_t:CDS:1</fullName>
    </submittedName>
</protein>
<dbReference type="SUPFAM" id="SSF52047">
    <property type="entry name" value="RNI-like"/>
    <property type="match status" value="1"/>
</dbReference>
<evidence type="ECO:0000313" key="2">
    <source>
        <dbReference type="Proteomes" id="UP000789405"/>
    </source>
</evidence>
<dbReference type="InterPro" id="IPR032675">
    <property type="entry name" value="LRR_dom_sf"/>
</dbReference>
<feature type="non-terminal residue" evidence="1">
    <location>
        <position position="1"/>
    </location>
</feature>
<sequence>FKSSVGISDKTLIKIASSYPNLKHFNLWDNRMITDKRLCQIAQSCNKLEYLNISYCNAYWITDRTYLDFAHVMAFRNDSLIVAIIESSPNLKYFDISGNDIGDEVVEAVASTCYELEYLDLGGCGFITELSICNVIRSCPKLQHFELGFCDISDKTIKEIACSCPNLKYLDLDGWISMCSNKLLKKIGGIISRKLTPEEKDSKFVKEETTAPLGLTIILPIFISNIKNNACLSNKKSITIPTKVLIEKSNSKTSNYILLGNNWFYGRKYNNDELQTYIPEIVIDTEDAFVRTTLHIHDFYKILPGKSKDSLYRRSNISTTSDSSTSNVDSISSSGIEVIYMKRPILKRKVK</sequence>
<gene>
    <name evidence="1" type="ORF">DERYTH_LOCUS22693</name>
</gene>
<name>A0A9N9JU75_9GLOM</name>
<dbReference type="Proteomes" id="UP000789405">
    <property type="component" value="Unassembled WGS sequence"/>
</dbReference>